<dbReference type="EMBL" id="BSXT01000829">
    <property type="protein sequence ID" value="GMF34665.1"/>
    <property type="molecule type" value="Genomic_DNA"/>
</dbReference>
<protein>
    <submittedName>
        <fullName evidence="1">Unnamed protein product</fullName>
    </submittedName>
</protein>
<organism evidence="1 2">
    <name type="scientific">Phytophthora fragariaefolia</name>
    <dbReference type="NCBI Taxonomy" id="1490495"/>
    <lineage>
        <taxon>Eukaryota</taxon>
        <taxon>Sar</taxon>
        <taxon>Stramenopiles</taxon>
        <taxon>Oomycota</taxon>
        <taxon>Peronosporomycetes</taxon>
        <taxon>Peronosporales</taxon>
        <taxon>Peronosporaceae</taxon>
        <taxon>Phytophthora</taxon>
    </lineage>
</organism>
<comment type="caution">
    <text evidence="1">The sequence shown here is derived from an EMBL/GenBank/DDBJ whole genome shotgun (WGS) entry which is preliminary data.</text>
</comment>
<name>A0A9W7CQK5_9STRA</name>
<evidence type="ECO:0000313" key="1">
    <source>
        <dbReference type="EMBL" id="GMF34665.1"/>
    </source>
</evidence>
<sequence>METSMIHKRFPAAVAAIRQYWGSEHGYTDAELFAMARYQWESAKGASNSLRSFVLQVVGCRLEEKLLLWLMQFQASDAAEGVQTLVEVCMDTYFTAEGLELLSPMLDTLLVAAVVGAAACDRSAENRQNRMKAVMAKMDSSVLAKLKACSVVRALDAMNEDAEAWEQFLGLEDGLESRLFNSRSGRTFMDEAQQVNALQQVEAKVVFGEVEHCGGGNSEDLPPSADVLWEIAEKLIIALAAAGKDERAIDTARVASTDTTLFALESVTGLEKYLAAKESISSPSITVPSTQETIADANSGIVSAIGQLTEACSLGKEADISSELLLKVFGELSEVTSLNVLSIQASYLISLQMRVRCCFVDRNETAKVDFERQIRRVFNRLTGKASNFEHAASLVSLAAFCPGQVLQHFIAGARTDITHHDMYLTVLRTFPLLLDWDEAFVGGSTFIERELQQTLIDLSSEQACFDRESQNMIIFLLSLVGVSSATCSKRKVPVMTFSRLIDGVLNPLYSITSRRKDPTYSMEMRLNLYSLIQLLVQTFVDADIGCKIDSAVVESSFDLVLFELQSIKSSNPRLRVVIREKLLLLLKSIMELMVEPATITTLRQLDSPLHPSLWTLLGLLNNEMARDSLCLGLAEVVAIEAYVQASPDEESLVPIPLSNVISAVQVLLWGLLWNSMLSVMATVESTKVESWRLLDTIARYYFPQTGTAGKTVKGSLLIQCAVAEMMLDCGADLFQTLYASIIPYLLEYEPVAALSEEVIPIPGWAADKLPKQTGCELQLPCRLLSTHLTMRYVAKCWGLLCAANAQLTEVPGILLVDCLSRVLSALDETVTLSQKSLPHLLFCTQWLCFLVSAVYDLRLDAMATWLTVRTQSEFMLLRLLHEVDQLKGTQTSDAYFSQYFLAAWLAYLPAGKFEQVSNYLASKGEN</sequence>
<dbReference type="OrthoDB" id="127579at2759"/>
<proteinExistence type="predicted"/>
<gene>
    <name evidence="1" type="ORF">Pfra01_000895600</name>
</gene>
<accession>A0A9W7CQK5</accession>
<evidence type="ECO:0000313" key="2">
    <source>
        <dbReference type="Proteomes" id="UP001165121"/>
    </source>
</evidence>
<keyword evidence="2" id="KW-1185">Reference proteome</keyword>
<dbReference type="Proteomes" id="UP001165121">
    <property type="component" value="Unassembled WGS sequence"/>
</dbReference>
<dbReference type="AlphaFoldDB" id="A0A9W7CQK5"/>
<reference evidence="1" key="1">
    <citation type="submission" date="2023-04" db="EMBL/GenBank/DDBJ databases">
        <title>Phytophthora fragariaefolia NBRC 109709.</title>
        <authorList>
            <person name="Ichikawa N."/>
            <person name="Sato H."/>
            <person name="Tonouchi N."/>
        </authorList>
    </citation>
    <scope>NUCLEOTIDE SEQUENCE</scope>
    <source>
        <strain evidence="1">NBRC 109709</strain>
    </source>
</reference>